<comment type="caution">
    <text evidence="2">The sequence shown here is derived from an EMBL/GenBank/DDBJ whole genome shotgun (WGS) entry which is preliminary data.</text>
</comment>
<dbReference type="Proteomes" id="UP000186657">
    <property type="component" value="Unassembled WGS sequence"/>
</dbReference>
<evidence type="ECO:0000313" key="3">
    <source>
        <dbReference type="Proteomes" id="UP000186657"/>
    </source>
</evidence>
<sequence>MPQMLFPFRVSMITILGGISNQQLAISNQQSAISNQQSAISNQQSVSSVSHSSSVAKADG</sequence>
<gene>
    <name evidence="2" type="ORF">BJP37_02550</name>
</gene>
<organism evidence="2 3">
    <name type="scientific">Moorena bouillonii PNG</name>
    <dbReference type="NCBI Taxonomy" id="568701"/>
    <lineage>
        <taxon>Bacteria</taxon>
        <taxon>Bacillati</taxon>
        <taxon>Cyanobacteriota</taxon>
        <taxon>Cyanophyceae</taxon>
        <taxon>Coleofasciculales</taxon>
        <taxon>Coleofasciculaceae</taxon>
        <taxon>Moorena</taxon>
    </lineage>
</organism>
<evidence type="ECO:0000313" key="2">
    <source>
        <dbReference type="EMBL" id="OLT58090.1"/>
    </source>
</evidence>
<feature type="region of interest" description="Disordered" evidence="1">
    <location>
        <begin position="37"/>
        <end position="60"/>
    </location>
</feature>
<proteinExistence type="predicted"/>
<reference evidence="2 3" key="1">
    <citation type="submission" date="2016-10" db="EMBL/GenBank/DDBJ databases">
        <title>Comparative genomics uncovers the prolific and rare metabolic potential of the cyanobacterial genus Moorea.</title>
        <authorList>
            <person name="Leao T."/>
            <person name="Castelao G."/>
            <person name="Korobeynikov A."/>
            <person name="Monroe E.A."/>
            <person name="Podell S."/>
            <person name="Glukhov E."/>
            <person name="Allen E."/>
            <person name="Gerwick W.H."/>
            <person name="Gerwick L."/>
        </authorList>
    </citation>
    <scope>NUCLEOTIDE SEQUENCE [LARGE SCALE GENOMIC DNA]</scope>
    <source>
        <strain evidence="2 3">PNG5-198</strain>
    </source>
</reference>
<dbReference type="EMBL" id="MKZS01000001">
    <property type="protein sequence ID" value="OLT58090.1"/>
    <property type="molecule type" value="Genomic_DNA"/>
</dbReference>
<keyword evidence="3" id="KW-1185">Reference proteome</keyword>
<accession>A0A1U7MWJ3</accession>
<protein>
    <submittedName>
        <fullName evidence="2">Uncharacterized protein</fullName>
    </submittedName>
</protein>
<name>A0A1U7MWJ3_9CYAN</name>
<evidence type="ECO:0000256" key="1">
    <source>
        <dbReference type="SAM" id="MobiDB-lite"/>
    </source>
</evidence>
<dbReference type="AlphaFoldDB" id="A0A1U7MWJ3"/>